<sequence length="711" mass="79515">MACEANQQLFADEEMMDMPVSGQGKNRRLEKKKKLLVLQGKGSKNDYFDVYGPEARVEVCLQPPKPNSRLSFQDLQNLVQWILADGCNPNWIFVKNKPLVTKVVMLHIPGLDAALYMAHQGSFRSLSECCGVPRAVAAAVGPLATTAQTLEAIFSCRKTPPGKTQTGTSQNVDHCWKPQSHCSWHLHSKQQDLADAELLEDRNSSDLDTEEQRVKRRKGSNGDSLWNDSKSGAFPASYYTLTERQMHENGYPKPEIAEISSTKQNTLGFVRTRSAAVTSKPWEMVAIDCEMCCTSEGLELTRVSMVDPLGNVILDKLVKPKNAITNYNTQFSGITADMLQDVTTTLEDVQEEILMVVSAEMILVGHSVENDLLALKIYHPLVIDTALLYQHPEKGSSYKPALRALTSRFLRRRIQENKNGHDSIEDARAAMDLTLLKIKNGPAFGRRMKPYCENLIQLLSNHERSCTLIGNRTMLHHYAVGSCNAVIANSDNDVLARAEKEVRKASVDFLWLQFSELQSYYEGEAQNLEAMALHVAELAALLTCNKGAKTSTKIKPCLSEDLQTVLTQLDDRIRRLHEALPVNSLMITFSGHGDTPGVRWLQELKWKSLQLPKRASAERWTPHNEAVLEEYAAQAETTLAFMQIHSWMPAFSNSKFANPKLVCMQYGVTSMLLITAQTPAVMWVQAIILWDHQTGCLQFSKVAPQPSPTQV</sequence>
<dbReference type="Proteomes" id="UP000828922">
    <property type="component" value="Linkage Group LG07"/>
</dbReference>
<proteinExistence type="predicted"/>
<organism evidence="1 2">
    <name type="scientific">Sphagnum magellanicum</name>
    <dbReference type="NCBI Taxonomy" id="128215"/>
    <lineage>
        <taxon>Eukaryota</taxon>
        <taxon>Viridiplantae</taxon>
        <taxon>Streptophyta</taxon>
        <taxon>Embryophyta</taxon>
        <taxon>Bryophyta</taxon>
        <taxon>Sphagnophytina</taxon>
        <taxon>Sphagnopsida</taxon>
        <taxon>Sphagnales</taxon>
        <taxon>Sphagnaceae</taxon>
        <taxon>Sphagnum</taxon>
    </lineage>
</organism>
<name>A0ACB8HL31_9BRYO</name>
<comment type="caution">
    <text evidence="1">The sequence shown here is derived from an EMBL/GenBank/DDBJ whole genome shotgun (WGS) entry which is preliminary data.</text>
</comment>
<gene>
    <name evidence="1" type="ORF">CY35_07G059900</name>
</gene>
<evidence type="ECO:0000313" key="2">
    <source>
        <dbReference type="Proteomes" id="UP000828922"/>
    </source>
</evidence>
<accession>A0ACB8HL31</accession>
<reference evidence="2" key="1">
    <citation type="journal article" date="2022" name="New Phytol.">
        <title>Phylogenomic structure and speciation in an emerging model: the Sphagnum magellanicum complex (Bryophyta).</title>
        <authorList>
            <person name="Shaw A.J."/>
            <person name="Piatkowski B."/>
            <person name="Duffy A.M."/>
            <person name="Aguero B."/>
            <person name="Imwattana K."/>
            <person name="Nieto-Lugilde M."/>
            <person name="Healey A."/>
            <person name="Weston D.J."/>
            <person name="Patel M.N."/>
            <person name="Schmutz J."/>
            <person name="Grimwood J."/>
            <person name="Yavitt J.B."/>
            <person name="Hassel K."/>
            <person name="Stenoien H.K."/>
            <person name="Flatberg K.I."/>
            <person name="Bickford C.P."/>
            <person name="Hicks K.A."/>
        </authorList>
    </citation>
    <scope>NUCLEOTIDE SEQUENCE [LARGE SCALE GENOMIC DNA]</scope>
</reference>
<evidence type="ECO:0000313" key="1">
    <source>
        <dbReference type="EMBL" id="KAH9556952.1"/>
    </source>
</evidence>
<dbReference type="EMBL" id="CM038913">
    <property type="protein sequence ID" value="KAH9556952.1"/>
    <property type="molecule type" value="Genomic_DNA"/>
</dbReference>
<protein>
    <submittedName>
        <fullName evidence="1">Uncharacterized protein</fullName>
    </submittedName>
</protein>
<keyword evidence="2" id="KW-1185">Reference proteome</keyword>